<gene>
    <name evidence="8" type="ORF">GPA26_07665</name>
</gene>
<evidence type="ECO:0000256" key="6">
    <source>
        <dbReference type="SAM" id="SignalP"/>
    </source>
</evidence>
<keyword evidence="3" id="KW-0479">Metal-binding</keyword>
<keyword evidence="5" id="KW-0408">Iron</keyword>
<reference evidence="8 9" key="1">
    <citation type="submission" date="2019-12" db="EMBL/GenBank/DDBJ databases">
        <title>Comparative genomics gives insights into the taxonomy of the Azoarcus-Aromatoleum group and reveals separate origins of nif in the plant-associated Azoarcus and non-plant-associated Aromatoleum sub-groups.</title>
        <authorList>
            <person name="Lafos M."/>
            <person name="Maluk M."/>
            <person name="Batista M."/>
            <person name="Junghare M."/>
            <person name="Carmona M."/>
            <person name="Faoro H."/>
            <person name="Cruz L.M."/>
            <person name="Battistoni F."/>
            <person name="De Souza E."/>
            <person name="Pedrosa F."/>
            <person name="Chen W.-M."/>
            <person name="Poole P.S."/>
            <person name="Dixon R.A."/>
            <person name="James E.K."/>
        </authorList>
    </citation>
    <scope>NUCLEOTIDE SEQUENCE [LARGE SCALE GENOMIC DNA]</scope>
    <source>
        <strain evidence="8 9">ToN1</strain>
    </source>
</reference>
<feature type="signal peptide" evidence="6">
    <location>
        <begin position="1"/>
        <end position="17"/>
    </location>
</feature>
<accession>A0ABX1MMG6</accession>
<feature type="chain" id="PRO_5047229686" description="Cytochrome c-552/DMSO reductase-like haem-binding domain-containing protein" evidence="6">
    <location>
        <begin position="18"/>
        <end position="297"/>
    </location>
</feature>
<keyword evidence="2" id="KW-0349">Heme</keyword>
<dbReference type="Gene3D" id="2.60.40.1190">
    <property type="match status" value="1"/>
</dbReference>
<dbReference type="EMBL" id="WTVR01000012">
    <property type="protein sequence ID" value="NMF88360.1"/>
    <property type="molecule type" value="Genomic_DNA"/>
</dbReference>
<evidence type="ECO:0000256" key="2">
    <source>
        <dbReference type="ARBA" id="ARBA00022617"/>
    </source>
</evidence>
<evidence type="ECO:0000256" key="5">
    <source>
        <dbReference type="ARBA" id="ARBA00023004"/>
    </source>
</evidence>
<evidence type="ECO:0000256" key="4">
    <source>
        <dbReference type="ARBA" id="ARBA00022982"/>
    </source>
</evidence>
<keyword evidence="6" id="KW-0732">Signal</keyword>
<sequence length="297" mass="32612">MKFLVPLLSLLPLVVHAQAPTPQVIPVANLAAAPKPDGDLSEWGGSGWVKVPVKPALEREERAKYGLDPAGERNTAGRLTVELKAGVAAGRFYLAVRYPDDAADTVHKEWSWRGDKYQRENQLEDMFAVRFHLAGDFDRTMLSTKDYKVDVWLWSAARTNPSGIAEDMMHHVTTKMQDSAAEYQVKDGPVIYISKRRDEGAASYEMLPRPKENKGDRLPSFAATNAAGSAADVAAKGVWKAGYWNLEFARALDPGHADDATFKAGTRISAQIAVFNKANAEHKSVSEPLVFDFGAVK</sequence>
<dbReference type="Pfam" id="PF09459">
    <property type="entry name" value="EB_dh"/>
    <property type="match status" value="1"/>
</dbReference>
<evidence type="ECO:0000313" key="8">
    <source>
        <dbReference type="EMBL" id="NMF88360.1"/>
    </source>
</evidence>
<proteinExistence type="predicted"/>
<organism evidence="8 9">
    <name type="scientific">Aromatoleum petrolei</name>
    <dbReference type="NCBI Taxonomy" id="76116"/>
    <lineage>
        <taxon>Bacteria</taxon>
        <taxon>Pseudomonadati</taxon>
        <taxon>Pseudomonadota</taxon>
        <taxon>Betaproteobacteria</taxon>
        <taxon>Rhodocyclales</taxon>
        <taxon>Rhodocyclaceae</taxon>
        <taxon>Aromatoleum</taxon>
    </lineage>
</organism>
<dbReference type="Proteomes" id="UP000652074">
    <property type="component" value="Unassembled WGS sequence"/>
</dbReference>
<dbReference type="InterPro" id="IPR019020">
    <property type="entry name" value="Cyt-c552/DMSO_Rdtase_haem-bd"/>
</dbReference>
<protein>
    <recommendedName>
        <fullName evidence="7">Cytochrome c-552/DMSO reductase-like haem-binding domain-containing protein</fullName>
    </recommendedName>
</protein>
<name>A0ABX1MMG6_9RHOO</name>
<comment type="caution">
    <text evidence="8">The sequence shown here is derived from an EMBL/GenBank/DDBJ whole genome shotgun (WGS) entry which is preliminary data.</text>
</comment>
<keyword evidence="9" id="KW-1185">Reference proteome</keyword>
<feature type="domain" description="Cytochrome c-552/DMSO reductase-like haem-binding" evidence="7">
    <location>
        <begin position="68"/>
        <end position="283"/>
    </location>
</feature>
<keyword evidence="4" id="KW-0249">Electron transport</keyword>
<evidence type="ECO:0000259" key="7">
    <source>
        <dbReference type="Pfam" id="PF09459"/>
    </source>
</evidence>
<dbReference type="RefSeq" id="WP_169205781.1">
    <property type="nucleotide sequence ID" value="NZ_CP059560.1"/>
</dbReference>
<evidence type="ECO:0000313" key="9">
    <source>
        <dbReference type="Proteomes" id="UP000652074"/>
    </source>
</evidence>
<evidence type="ECO:0000256" key="1">
    <source>
        <dbReference type="ARBA" id="ARBA00022448"/>
    </source>
</evidence>
<evidence type="ECO:0000256" key="3">
    <source>
        <dbReference type="ARBA" id="ARBA00022723"/>
    </source>
</evidence>
<keyword evidence="1" id="KW-0813">Transport</keyword>